<accession>A0A7I8W8Q2</accession>
<sequence>MRRERKPELFRWKRSLIKKLFSWRRKVVERKQDDYVFEETSDKDVEYATFSAQFPPPEWELEHLQRFIRQNGNSCPIHLRKSKTLPMPVREENVYEDVIVEENQNQGVFATDISIKYNGKFLKKNNPLSRSKENGVNCVEFDKDAERRASIRRQKRKEEKLRREESVDPDPLYYQCSNSSGYHSQQTSFSVQSPDAKKEKVKEAEETVMKREENGNRMTSSSSWSSYSSISKQTVKENPDYLEKQHRLANERLKRDARNRFSNDFQVVGVV</sequence>
<reference evidence="2 3" key="1">
    <citation type="submission" date="2020-08" db="EMBL/GenBank/DDBJ databases">
        <authorList>
            <person name="Hejnol A."/>
        </authorList>
    </citation>
    <scope>NUCLEOTIDE SEQUENCE [LARGE SCALE GENOMIC DNA]</scope>
</reference>
<feature type="compositionally biased region" description="Polar residues" evidence="1">
    <location>
        <begin position="175"/>
        <end position="193"/>
    </location>
</feature>
<feature type="compositionally biased region" description="Basic and acidic residues" evidence="1">
    <location>
        <begin position="195"/>
        <end position="215"/>
    </location>
</feature>
<feature type="region of interest" description="Disordered" evidence="1">
    <location>
        <begin position="152"/>
        <end position="242"/>
    </location>
</feature>
<name>A0A7I8W8Q2_9ANNE</name>
<dbReference type="AlphaFoldDB" id="A0A7I8W8Q2"/>
<dbReference type="EMBL" id="CAJFCJ010000021">
    <property type="protein sequence ID" value="CAD5124505.1"/>
    <property type="molecule type" value="Genomic_DNA"/>
</dbReference>
<proteinExistence type="predicted"/>
<gene>
    <name evidence="2" type="ORF">DGYR_LOCUS12040</name>
</gene>
<organism evidence="2 3">
    <name type="scientific">Dimorphilus gyrociliatus</name>
    <dbReference type="NCBI Taxonomy" id="2664684"/>
    <lineage>
        <taxon>Eukaryota</taxon>
        <taxon>Metazoa</taxon>
        <taxon>Spiralia</taxon>
        <taxon>Lophotrochozoa</taxon>
        <taxon>Annelida</taxon>
        <taxon>Polychaeta</taxon>
        <taxon>Polychaeta incertae sedis</taxon>
        <taxon>Dinophilidae</taxon>
        <taxon>Dimorphilus</taxon>
    </lineage>
</organism>
<feature type="compositionally biased region" description="Low complexity" evidence="1">
    <location>
        <begin position="220"/>
        <end position="231"/>
    </location>
</feature>
<keyword evidence="3" id="KW-1185">Reference proteome</keyword>
<feature type="compositionally biased region" description="Basic and acidic residues" evidence="1">
    <location>
        <begin position="156"/>
        <end position="166"/>
    </location>
</feature>
<protein>
    <submittedName>
        <fullName evidence="2">DgyrCDS12785</fullName>
    </submittedName>
</protein>
<evidence type="ECO:0000313" key="2">
    <source>
        <dbReference type="EMBL" id="CAD5124505.1"/>
    </source>
</evidence>
<evidence type="ECO:0000256" key="1">
    <source>
        <dbReference type="SAM" id="MobiDB-lite"/>
    </source>
</evidence>
<comment type="caution">
    <text evidence="2">The sequence shown here is derived from an EMBL/GenBank/DDBJ whole genome shotgun (WGS) entry which is preliminary data.</text>
</comment>
<dbReference type="Proteomes" id="UP000549394">
    <property type="component" value="Unassembled WGS sequence"/>
</dbReference>
<evidence type="ECO:0000313" key="3">
    <source>
        <dbReference type="Proteomes" id="UP000549394"/>
    </source>
</evidence>